<reference evidence="4" key="1">
    <citation type="submission" date="2017-06" db="EMBL/GenBank/DDBJ databases">
        <title>Herbaspirillum phytohormonus sp. nov., isolated from the root nodule of Robinia pseudoacacia in lead-zinc mine.</title>
        <authorList>
            <person name="Fan M."/>
            <person name="Lin Y."/>
        </authorList>
    </citation>
    <scope>NUCLEOTIDE SEQUENCE [LARGE SCALE GENOMIC DNA]</scope>
    <source>
        <strain evidence="4">SC-089</strain>
    </source>
</reference>
<dbReference type="RefSeq" id="WP_088602339.1">
    <property type="nucleotide sequence ID" value="NZ_NJIH01000003.1"/>
</dbReference>
<comment type="similarity">
    <text evidence="1">Belongs to the UPF0065 (bug) family.</text>
</comment>
<evidence type="ECO:0000256" key="2">
    <source>
        <dbReference type="SAM" id="SignalP"/>
    </source>
</evidence>
<evidence type="ECO:0000256" key="1">
    <source>
        <dbReference type="ARBA" id="ARBA00006987"/>
    </source>
</evidence>
<dbReference type="PANTHER" id="PTHR42928:SF5">
    <property type="entry name" value="BLR1237 PROTEIN"/>
    <property type="match status" value="1"/>
</dbReference>
<evidence type="ECO:0008006" key="5">
    <source>
        <dbReference type="Google" id="ProtNLM"/>
    </source>
</evidence>
<dbReference type="InterPro" id="IPR005064">
    <property type="entry name" value="BUG"/>
</dbReference>
<sequence length="330" mass="34669">MNLLAFCRAFFRPVAVALATLCFTVHPAANAADLYPSRPVKIIVGYTPGGSSDTVARLLARNLQLELKESFIVENKPGAGGLLGAQAVAKSPADGYTLLMAISSHTILPSVHKKMPYDTEKDFLPIATVGTSPNMLVVRTDSPWRSLADFIKAAKAAPGTISYATPGIGTTTHVTAAMVAQAAGIQINHIPYKGSNEVMQSVLSKQVPLAVASIITAGAAIRDGRLRALAIVGPERSPLLPDVPTFEEQGIKGILGDNWLGLLAPAHTPQAIVSKLESTIKGLLAQPEIQRSLEAQGVAPQFGTGAAFGKTISRELKVYAELSKVTKFGG</sequence>
<dbReference type="PIRSF" id="PIRSF017082">
    <property type="entry name" value="YflP"/>
    <property type="match status" value="1"/>
</dbReference>
<feature type="chain" id="PRO_5012872413" description="MFS transporter" evidence="2">
    <location>
        <begin position="32"/>
        <end position="330"/>
    </location>
</feature>
<keyword evidence="2" id="KW-0732">Signal</keyword>
<keyword evidence="4" id="KW-1185">Reference proteome</keyword>
<dbReference type="CDD" id="cd13578">
    <property type="entry name" value="PBP2_Bug27"/>
    <property type="match status" value="1"/>
</dbReference>
<dbReference type="Gene3D" id="3.40.190.150">
    <property type="entry name" value="Bordetella uptake gene, domain 1"/>
    <property type="match status" value="1"/>
</dbReference>
<dbReference type="InterPro" id="IPR042100">
    <property type="entry name" value="Bug_dom1"/>
</dbReference>
<evidence type="ECO:0000313" key="3">
    <source>
        <dbReference type="EMBL" id="OWT63760.1"/>
    </source>
</evidence>
<name>A0A225MVB5_9BURK</name>
<accession>A0A225MVB5</accession>
<dbReference type="SUPFAM" id="SSF53850">
    <property type="entry name" value="Periplasmic binding protein-like II"/>
    <property type="match status" value="1"/>
</dbReference>
<dbReference type="OrthoDB" id="9780943at2"/>
<dbReference type="Gene3D" id="3.40.190.10">
    <property type="entry name" value="Periplasmic binding protein-like II"/>
    <property type="match status" value="1"/>
</dbReference>
<gene>
    <name evidence="3" type="ORF">CEY11_05445</name>
</gene>
<evidence type="ECO:0000313" key="4">
    <source>
        <dbReference type="Proteomes" id="UP000214603"/>
    </source>
</evidence>
<feature type="signal peptide" evidence="2">
    <location>
        <begin position="1"/>
        <end position="31"/>
    </location>
</feature>
<organism evidence="3 4">
    <name type="scientific">Candidimonas nitroreducens</name>
    <dbReference type="NCBI Taxonomy" id="683354"/>
    <lineage>
        <taxon>Bacteria</taxon>
        <taxon>Pseudomonadati</taxon>
        <taxon>Pseudomonadota</taxon>
        <taxon>Betaproteobacteria</taxon>
        <taxon>Burkholderiales</taxon>
        <taxon>Alcaligenaceae</taxon>
        <taxon>Candidimonas</taxon>
    </lineage>
</organism>
<dbReference type="Pfam" id="PF03401">
    <property type="entry name" value="TctC"/>
    <property type="match status" value="1"/>
</dbReference>
<protein>
    <recommendedName>
        <fullName evidence="5">MFS transporter</fullName>
    </recommendedName>
</protein>
<dbReference type="EMBL" id="NJIH01000003">
    <property type="protein sequence ID" value="OWT63760.1"/>
    <property type="molecule type" value="Genomic_DNA"/>
</dbReference>
<comment type="caution">
    <text evidence="3">The sequence shown here is derived from an EMBL/GenBank/DDBJ whole genome shotgun (WGS) entry which is preliminary data.</text>
</comment>
<dbReference type="Proteomes" id="UP000214603">
    <property type="component" value="Unassembled WGS sequence"/>
</dbReference>
<dbReference type="PANTHER" id="PTHR42928">
    <property type="entry name" value="TRICARBOXYLATE-BINDING PROTEIN"/>
    <property type="match status" value="1"/>
</dbReference>
<dbReference type="AlphaFoldDB" id="A0A225MVB5"/>
<proteinExistence type="inferred from homology"/>